<dbReference type="GO" id="GO:0005886">
    <property type="term" value="C:plasma membrane"/>
    <property type="evidence" value="ECO:0007669"/>
    <property type="project" value="UniProtKB-SubCell"/>
</dbReference>
<protein>
    <submittedName>
        <fullName evidence="15">Cytochrome B</fullName>
    </submittedName>
</protein>
<evidence type="ECO:0000256" key="5">
    <source>
        <dbReference type="ARBA" id="ARBA00022617"/>
    </source>
</evidence>
<proteinExistence type="inferred from homology"/>
<feature type="transmembrane region" description="Helical" evidence="13">
    <location>
        <begin position="147"/>
        <end position="165"/>
    </location>
</feature>
<evidence type="ECO:0000256" key="10">
    <source>
        <dbReference type="ARBA" id="ARBA00023004"/>
    </source>
</evidence>
<dbReference type="GO" id="GO:0022904">
    <property type="term" value="P:respiratory electron transport chain"/>
    <property type="evidence" value="ECO:0007669"/>
    <property type="project" value="InterPro"/>
</dbReference>
<feature type="transmembrane region" description="Helical" evidence="13">
    <location>
        <begin position="88"/>
        <end position="110"/>
    </location>
</feature>
<evidence type="ECO:0000256" key="13">
    <source>
        <dbReference type="SAM" id="Phobius"/>
    </source>
</evidence>
<comment type="caution">
    <text evidence="15">The sequence shown here is derived from an EMBL/GenBank/DDBJ whole genome shotgun (WGS) entry which is preliminary data.</text>
</comment>
<keyword evidence="5" id="KW-0349">Heme</keyword>
<feature type="domain" description="Cytochrome b561 bacterial/Ni-hydrogenase" evidence="14">
    <location>
        <begin position="6"/>
        <end position="176"/>
    </location>
</feature>
<evidence type="ECO:0000259" key="14">
    <source>
        <dbReference type="Pfam" id="PF01292"/>
    </source>
</evidence>
<dbReference type="PANTHER" id="PTHR30529">
    <property type="entry name" value="CYTOCHROME B561"/>
    <property type="match status" value="1"/>
</dbReference>
<keyword evidence="9 13" id="KW-1133">Transmembrane helix</keyword>
<dbReference type="Pfam" id="PF01292">
    <property type="entry name" value="Ni_hydr_CYTB"/>
    <property type="match status" value="1"/>
</dbReference>
<comment type="similarity">
    <text evidence="12">Belongs to the cytochrome b561 family.</text>
</comment>
<dbReference type="PANTHER" id="PTHR30529:SF1">
    <property type="entry name" value="CYTOCHROME B561 HOMOLOG 2"/>
    <property type="match status" value="1"/>
</dbReference>
<comment type="cofactor">
    <cofactor evidence="1">
        <name>heme b</name>
        <dbReference type="ChEBI" id="CHEBI:60344"/>
    </cofactor>
</comment>
<evidence type="ECO:0000256" key="12">
    <source>
        <dbReference type="ARBA" id="ARBA00037975"/>
    </source>
</evidence>
<dbReference type="InterPro" id="IPR016174">
    <property type="entry name" value="Di-haem_cyt_TM"/>
</dbReference>
<evidence type="ECO:0000256" key="6">
    <source>
        <dbReference type="ARBA" id="ARBA00022692"/>
    </source>
</evidence>
<evidence type="ECO:0000256" key="3">
    <source>
        <dbReference type="ARBA" id="ARBA00022448"/>
    </source>
</evidence>
<evidence type="ECO:0000313" key="16">
    <source>
        <dbReference type="Proteomes" id="UP000248616"/>
    </source>
</evidence>
<dbReference type="RefSeq" id="WP_111546315.1">
    <property type="nucleotide sequence ID" value="NZ_MZXV01000051.1"/>
</dbReference>
<keyword evidence="16" id="KW-1185">Reference proteome</keyword>
<evidence type="ECO:0000256" key="2">
    <source>
        <dbReference type="ARBA" id="ARBA00004651"/>
    </source>
</evidence>
<dbReference type="EMBL" id="MZXV01000051">
    <property type="protein sequence ID" value="PZV35973.1"/>
    <property type="molecule type" value="Genomic_DNA"/>
</dbReference>
<dbReference type="GO" id="GO:0046872">
    <property type="term" value="F:metal ion binding"/>
    <property type="evidence" value="ECO:0007669"/>
    <property type="project" value="UniProtKB-KW"/>
</dbReference>
<evidence type="ECO:0000256" key="1">
    <source>
        <dbReference type="ARBA" id="ARBA00001970"/>
    </source>
</evidence>
<feature type="transmembrane region" description="Helical" evidence="13">
    <location>
        <begin position="12"/>
        <end position="29"/>
    </location>
</feature>
<evidence type="ECO:0000256" key="4">
    <source>
        <dbReference type="ARBA" id="ARBA00022475"/>
    </source>
</evidence>
<dbReference type="GO" id="GO:0020037">
    <property type="term" value="F:heme binding"/>
    <property type="evidence" value="ECO:0007669"/>
    <property type="project" value="TreeGrafter"/>
</dbReference>
<organism evidence="15 16">
    <name type="scientific">Mesorhizobium kowhaii</name>
    <dbReference type="NCBI Taxonomy" id="1300272"/>
    <lineage>
        <taxon>Bacteria</taxon>
        <taxon>Pseudomonadati</taxon>
        <taxon>Pseudomonadota</taxon>
        <taxon>Alphaproteobacteria</taxon>
        <taxon>Hyphomicrobiales</taxon>
        <taxon>Phyllobacteriaceae</taxon>
        <taxon>Mesorhizobium</taxon>
    </lineage>
</organism>
<name>A0A2W7CHJ3_9HYPH</name>
<dbReference type="AlphaFoldDB" id="A0A2W7CHJ3"/>
<keyword evidence="11 13" id="KW-0472">Membrane</keyword>
<reference evidence="16" key="1">
    <citation type="submission" date="2017-03" db="EMBL/GenBank/DDBJ databases">
        <authorList>
            <person name="Safronova V.I."/>
            <person name="Sazanova A.L."/>
            <person name="Chirak E.R."/>
        </authorList>
    </citation>
    <scope>NUCLEOTIDE SEQUENCE [LARGE SCALE GENOMIC DNA]</scope>
    <source>
        <strain evidence="16">Ach-343</strain>
    </source>
</reference>
<sequence length="180" mass="19877">MTSAAYTSTQKFLHWSLFVLVLLLYALTYGEDLLPRGDPTVDSIWRLHISFGLLLAGLVLWRVVLRGLRGAPSLPDEMSAPERAAAKVGHLVLYALLIAIPVLGILLTWFRGNELSFFGLFTVPAPFPPDRTTARSIRELHSLCADGILIAVGLHALAALFHHFIRRDAILTRMLPKGAK</sequence>
<dbReference type="Proteomes" id="UP000248616">
    <property type="component" value="Unassembled WGS sequence"/>
</dbReference>
<dbReference type="GO" id="GO:0009055">
    <property type="term" value="F:electron transfer activity"/>
    <property type="evidence" value="ECO:0007669"/>
    <property type="project" value="InterPro"/>
</dbReference>
<dbReference type="InterPro" id="IPR052168">
    <property type="entry name" value="Cytochrome_b561_oxidase"/>
</dbReference>
<keyword evidence="4" id="KW-1003">Cell membrane</keyword>
<feature type="transmembrane region" description="Helical" evidence="13">
    <location>
        <begin position="49"/>
        <end position="68"/>
    </location>
</feature>
<keyword evidence="10" id="KW-0408">Iron</keyword>
<keyword evidence="7" id="KW-0479">Metal-binding</keyword>
<evidence type="ECO:0000256" key="8">
    <source>
        <dbReference type="ARBA" id="ARBA00022982"/>
    </source>
</evidence>
<dbReference type="OrthoDB" id="7280471at2"/>
<evidence type="ECO:0000256" key="7">
    <source>
        <dbReference type="ARBA" id="ARBA00022723"/>
    </source>
</evidence>
<gene>
    <name evidence="15" type="ORF">B5V02_22320</name>
</gene>
<evidence type="ECO:0000313" key="15">
    <source>
        <dbReference type="EMBL" id="PZV35973.1"/>
    </source>
</evidence>
<dbReference type="InterPro" id="IPR011577">
    <property type="entry name" value="Cyt_b561_bac/Ni-Hgenase"/>
</dbReference>
<keyword evidence="6 13" id="KW-0812">Transmembrane</keyword>
<comment type="subcellular location">
    <subcellularLocation>
        <location evidence="2">Cell membrane</location>
        <topology evidence="2">Multi-pass membrane protein</topology>
    </subcellularLocation>
</comment>
<keyword evidence="8" id="KW-0249">Electron transport</keyword>
<evidence type="ECO:0000256" key="9">
    <source>
        <dbReference type="ARBA" id="ARBA00022989"/>
    </source>
</evidence>
<dbReference type="SUPFAM" id="SSF81342">
    <property type="entry name" value="Transmembrane di-heme cytochromes"/>
    <property type="match status" value="1"/>
</dbReference>
<accession>A0A2W7CHJ3</accession>
<keyword evidence="3" id="KW-0813">Transport</keyword>
<evidence type="ECO:0000256" key="11">
    <source>
        <dbReference type="ARBA" id="ARBA00023136"/>
    </source>
</evidence>